<dbReference type="GO" id="GO:0016787">
    <property type="term" value="F:hydrolase activity"/>
    <property type="evidence" value="ECO:0007669"/>
    <property type="project" value="UniProtKB-KW"/>
</dbReference>
<dbReference type="PANTHER" id="PTHR43540:SF1">
    <property type="entry name" value="ISOCHORISMATASE HYDROLASE"/>
    <property type="match status" value="1"/>
</dbReference>
<keyword evidence="1 3" id="KW-0378">Hydrolase</keyword>
<dbReference type="Proteomes" id="UP000184471">
    <property type="component" value="Unassembled WGS sequence"/>
</dbReference>
<dbReference type="InterPro" id="IPR050272">
    <property type="entry name" value="Isochorismatase-like_hydrls"/>
</dbReference>
<accession>A0A1M5JKW2</accession>
<dbReference type="AlphaFoldDB" id="A0A1M5JKW2"/>
<evidence type="ECO:0000313" key="3">
    <source>
        <dbReference type="EMBL" id="SHG41214.1"/>
    </source>
</evidence>
<reference evidence="3 4" key="1">
    <citation type="submission" date="2016-11" db="EMBL/GenBank/DDBJ databases">
        <authorList>
            <person name="Jaros S."/>
            <person name="Januszkiewicz K."/>
            <person name="Wedrychowicz H."/>
        </authorList>
    </citation>
    <scope>NUCLEOTIDE SEQUENCE [LARGE SCALE GENOMIC DNA]</scope>
    <source>
        <strain evidence="3 4">DSM 45408</strain>
    </source>
</reference>
<evidence type="ECO:0000259" key="2">
    <source>
        <dbReference type="Pfam" id="PF00857"/>
    </source>
</evidence>
<feature type="domain" description="Isochorismatase-like" evidence="2">
    <location>
        <begin position="26"/>
        <end position="201"/>
    </location>
</feature>
<keyword evidence="4" id="KW-1185">Reference proteome</keyword>
<dbReference type="EMBL" id="FQVX01000002">
    <property type="protein sequence ID" value="SHG41214.1"/>
    <property type="molecule type" value="Genomic_DNA"/>
</dbReference>
<organism evidence="3 4">
    <name type="scientific">Geodermatophilus nigrescens</name>
    <dbReference type="NCBI Taxonomy" id="1070870"/>
    <lineage>
        <taxon>Bacteria</taxon>
        <taxon>Bacillati</taxon>
        <taxon>Actinomycetota</taxon>
        <taxon>Actinomycetes</taxon>
        <taxon>Geodermatophilales</taxon>
        <taxon>Geodermatophilaceae</taxon>
        <taxon>Geodermatophilus</taxon>
    </lineage>
</organism>
<dbReference type="Gene3D" id="3.40.50.850">
    <property type="entry name" value="Isochorismatase-like"/>
    <property type="match status" value="1"/>
</dbReference>
<evidence type="ECO:0000313" key="4">
    <source>
        <dbReference type="Proteomes" id="UP000184471"/>
    </source>
</evidence>
<dbReference type="SUPFAM" id="SSF52499">
    <property type="entry name" value="Isochorismatase-like hydrolases"/>
    <property type="match status" value="1"/>
</dbReference>
<dbReference type="InterPro" id="IPR036380">
    <property type="entry name" value="Isochorismatase-like_sf"/>
</dbReference>
<dbReference type="PANTHER" id="PTHR43540">
    <property type="entry name" value="PEROXYUREIDOACRYLATE/UREIDOACRYLATE AMIDOHYDROLASE-RELATED"/>
    <property type="match status" value="1"/>
</dbReference>
<evidence type="ECO:0000256" key="1">
    <source>
        <dbReference type="ARBA" id="ARBA00022801"/>
    </source>
</evidence>
<proteinExistence type="predicted"/>
<gene>
    <name evidence="3" type="ORF">SAMN05444351_2547</name>
</gene>
<dbReference type="Pfam" id="PF00857">
    <property type="entry name" value="Isochorismatase"/>
    <property type="match status" value="1"/>
</dbReference>
<protein>
    <submittedName>
        <fullName evidence="3">Maleamate amidohydrolase</fullName>
    </submittedName>
</protein>
<dbReference type="STRING" id="1070870.SAMN05444351_2547"/>
<name>A0A1M5JKW2_9ACTN</name>
<dbReference type="InterPro" id="IPR000868">
    <property type="entry name" value="Isochorismatase-like_dom"/>
</dbReference>
<dbReference type="OrthoDB" id="7500697at2"/>
<sequence>MVGDVTGAGPHGSAFSGRVGWGTRPAVLVIDLCRAYTEPGGPFALPDPAPAVEAARALVEAARAGGHPVVWTAVRYAAGLADGGLFVRKVPALAAFAEDAPGDWGRLALTPSPGEPVVVKQYASAFSGTSLASTLHAAGVDTVVVAGVSTSGCVRATAMDALNSGFRPQVVREACADRSAALHENNLADLDAKYADVTGLAEALAHLGRG</sequence>